<feature type="region of interest" description="Disordered" evidence="1">
    <location>
        <begin position="878"/>
        <end position="909"/>
    </location>
</feature>
<dbReference type="FunCoup" id="A5DVS0">
    <property type="interactions" value="24"/>
</dbReference>
<dbReference type="Pfam" id="PF02752">
    <property type="entry name" value="Arrestin_C"/>
    <property type="match status" value="1"/>
</dbReference>
<feature type="compositionally biased region" description="Low complexity" evidence="1">
    <location>
        <begin position="237"/>
        <end position="262"/>
    </location>
</feature>
<dbReference type="GeneID" id="5234037"/>
<dbReference type="EMBL" id="CH981525">
    <property type="protein sequence ID" value="EDK43278.1"/>
    <property type="molecule type" value="Genomic_DNA"/>
</dbReference>
<feature type="compositionally biased region" description="Polar residues" evidence="1">
    <location>
        <begin position="878"/>
        <end position="900"/>
    </location>
</feature>
<dbReference type="OrthoDB" id="7785529at2759"/>
<protein>
    <recommendedName>
        <fullName evidence="2">Arrestin C-terminal-like domain-containing protein</fullName>
    </recommendedName>
</protein>
<reference evidence="3 4" key="1">
    <citation type="journal article" date="2009" name="Nature">
        <title>Evolution of pathogenicity and sexual reproduction in eight Candida genomes.</title>
        <authorList>
            <person name="Butler G."/>
            <person name="Rasmussen M.D."/>
            <person name="Lin M.F."/>
            <person name="Santos M.A."/>
            <person name="Sakthikumar S."/>
            <person name="Munro C.A."/>
            <person name="Rheinbay E."/>
            <person name="Grabherr M."/>
            <person name="Forche A."/>
            <person name="Reedy J.L."/>
            <person name="Agrafioti I."/>
            <person name="Arnaud M.B."/>
            <person name="Bates S."/>
            <person name="Brown A.J."/>
            <person name="Brunke S."/>
            <person name="Costanzo M.C."/>
            <person name="Fitzpatrick D.A."/>
            <person name="de Groot P.W."/>
            <person name="Harris D."/>
            <person name="Hoyer L.L."/>
            <person name="Hube B."/>
            <person name="Klis F.M."/>
            <person name="Kodira C."/>
            <person name="Lennard N."/>
            <person name="Logue M.E."/>
            <person name="Martin R."/>
            <person name="Neiman A.M."/>
            <person name="Nikolaou E."/>
            <person name="Quail M.A."/>
            <person name="Quinn J."/>
            <person name="Santos M.C."/>
            <person name="Schmitzberger F.F."/>
            <person name="Sherlock G."/>
            <person name="Shah P."/>
            <person name="Silverstein K.A."/>
            <person name="Skrzypek M.S."/>
            <person name="Soll D."/>
            <person name="Staggs R."/>
            <person name="Stansfield I."/>
            <person name="Stumpf M.P."/>
            <person name="Sudbery P.E."/>
            <person name="Srikantha T."/>
            <person name="Zeng Q."/>
            <person name="Berman J."/>
            <person name="Berriman M."/>
            <person name="Heitman J."/>
            <person name="Gow N.A."/>
            <person name="Lorenz M.C."/>
            <person name="Birren B.W."/>
            <person name="Kellis M."/>
            <person name="Cuomo C.A."/>
        </authorList>
    </citation>
    <scope>NUCLEOTIDE SEQUENCE [LARGE SCALE GENOMIC DNA]</scope>
    <source>
        <strain evidence="4">ATCC 11503 / BCRC 21390 / CBS 2605 / JCM 1781 / NBRC 1676 / NRRL YB-4239</strain>
    </source>
</reference>
<dbReference type="InParanoid" id="A5DVS0"/>
<feature type="compositionally biased region" description="Low complexity" evidence="1">
    <location>
        <begin position="146"/>
        <end position="171"/>
    </location>
</feature>
<evidence type="ECO:0000256" key="1">
    <source>
        <dbReference type="SAM" id="MobiDB-lite"/>
    </source>
</evidence>
<dbReference type="STRING" id="379508.A5DVS0"/>
<dbReference type="SMART" id="SM01017">
    <property type="entry name" value="Arrestin_C"/>
    <property type="match status" value="1"/>
</dbReference>
<name>A5DVS0_LODEL</name>
<sequence>MRRAVSKILPSSSNSNANSNLYSNANANSNSNSNSSSNSNVKGPTTQPTSTSSLRLSSLGFVSTFKLDFHAIDEFYIQLDNPHKVWLPGDEVSGQIVLISKRNLANIVITLLLAGFVKINASSHSKLRPLKHTLFDHTIRIYGGETRSNSNTNGSGNGNNNSNSNSNNRNSNPHEFSNGLFKGEHVFPFIVKLPNKRIFTSIDFGKGSINYTLLASIGNSSSYTTAQSAIPTPPMDSSLNTTNISGNNTNTSTNNNNSSNSGGSRGKFIHNPSHTSEKLINLVNPVDVSEFPRPKPKRLILRDPRSTAGRDKKLIRTQSSTSTINTINTFATFSSNNSDQSSVDDRLSEAEHTAVSNVGPTSSISDKAPASINSLSPTIKVILDVPQRGYLRGESIPLKISINHLKKIQDLNGIIVTFVRVCRLDNGPDGVVESFRKDLQQLVLPLYVDPQTFKSEIQSSLRVPADAFPTITGCPLVSFQYFIEVLINLSGKSVVVDPELLAERPLPESGNSSKLQNQAPTSIDQFQFNFGSSIQSQKERSTFINTDRFKRSKKFLQITTEVCIGTHRLRATNYDIDNTSATHSLDSSVHNALGIGAAPGTLSRRSSLLHSNSNLRLSPTSYSNSPQNRPSPHHISNGTFLQTSSSTSSPLATTTPISASAPSPVAPSNMGQPSFPPQSLHHLQHSQHPSSNQSLPLSDSSSHRFAFNAIPESHELHNFDTPPYSHPTEEETPQYPVPGYNSIHTQGTPIGVTDSSAHAIDQNYSSAIIAASATNISHEFTENANVTSNLTEKERMQQHEESLLPSAPPDLDEELDAYESRNQNQEQIRHQRDMHEQRQRQEQQQLLLLLQIFNESSNTQVPTSHQFNFFSYRNSSIDPPTLEQRNQTGQISTSSPSLSHPNDRQQLEYPQPKNQNETQLHVAHAPSSSQLQQVLFNDDVIDHVPNYSNAQHDELVSSHFQNSLSSHNNHNNDQSYSHQ</sequence>
<feature type="compositionally biased region" description="Low complexity" evidence="1">
    <location>
        <begin position="11"/>
        <end position="53"/>
    </location>
</feature>
<feature type="compositionally biased region" description="Basic and acidic residues" evidence="1">
    <location>
        <begin position="827"/>
        <end position="840"/>
    </location>
</feature>
<feature type="region of interest" description="Disordered" evidence="1">
    <location>
        <begin position="613"/>
        <end position="701"/>
    </location>
</feature>
<proteinExistence type="predicted"/>
<feature type="region of interest" description="Disordered" evidence="1">
    <location>
        <begin position="1"/>
        <end position="53"/>
    </location>
</feature>
<feature type="compositionally biased region" description="Basic and acidic residues" evidence="1">
    <location>
        <begin position="792"/>
        <end position="802"/>
    </location>
</feature>
<gene>
    <name evidence="3" type="ORF">LELG_01456</name>
</gene>
<dbReference type="InterPro" id="IPR011022">
    <property type="entry name" value="Arrestin_C-like"/>
</dbReference>
<organism evidence="3 4">
    <name type="scientific">Lodderomyces elongisporus (strain ATCC 11503 / CBS 2605 / JCM 1781 / NBRC 1676 / NRRL YB-4239)</name>
    <name type="common">Yeast</name>
    <name type="synonym">Saccharomyces elongisporus</name>
    <dbReference type="NCBI Taxonomy" id="379508"/>
    <lineage>
        <taxon>Eukaryota</taxon>
        <taxon>Fungi</taxon>
        <taxon>Dikarya</taxon>
        <taxon>Ascomycota</taxon>
        <taxon>Saccharomycotina</taxon>
        <taxon>Pichiomycetes</taxon>
        <taxon>Debaryomycetaceae</taxon>
        <taxon>Candida/Lodderomyces clade</taxon>
        <taxon>Lodderomyces</taxon>
    </lineage>
</organism>
<feature type="region of interest" description="Disordered" evidence="1">
    <location>
        <begin position="792"/>
        <end position="840"/>
    </location>
</feature>
<accession>A5DVS0</accession>
<dbReference type="InterPro" id="IPR011021">
    <property type="entry name" value="Arrestin-like_N"/>
</dbReference>
<dbReference type="KEGG" id="lel:PVL30_001423"/>
<dbReference type="eggNOG" id="ENOG502QTQN">
    <property type="taxonomic scope" value="Eukaryota"/>
</dbReference>
<feature type="region of interest" description="Disordered" evidence="1">
    <location>
        <begin position="713"/>
        <end position="746"/>
    </location>
</feature>
<evidence type="ECO:0000313" key="4">
    <source>
        <dbReference type="Proteomes" id="UP000001996"/>
    </source>
</evidence>
<feature type="domain" description="Arrestin C-terminal-like" evidence="2">
    <location>
        <begin position="375"/>
        <end position="498"/>
    </location>
</feature>
<dbReference type="Proteomes" id="UP000001996">
    <property type="component" value="Unassembled WGS sequence"/>
</dbReference>
<feature type="compositionally biased region" description="Polar residues" evidence="1">
    <location>
        <begin position="619"/>
        <end position="642"/>
    </location>
</feature>
<dbReference type="HOGENOM" id="CLU_006001_1_0_1"/>
<feature type="compositionally biased region" description="Low complexity" evidence="1">
    <location>
        <begin position="643"/>
        <end position="668"/>
    </location>
</feature>
<dbReference type="Pfam" id="PF00339">
    <property type="entry name" value="Arrestin_N"/>
    <property type="match status" value="1"/>
</dbReference>
<dbReference type="Gene3D" id="2.60.40.640">
    <property type="match status" value="2"/>
</dbReference>
<feature type="region of interest" description="Disordered" evidence="1">
    <location>
        <begin position="145"/>
        <end position="177"/>
    </location>
</feature>
<evidence type="ECO:0000313" key="3">
    <source>
        <dbReference type="EMBL" id="EDK43278.1"/>
    </source>
</evidence>
<feature type="compositionally biased region" description="Low complexity" evidence="1">
    <location>
        <begin position="677"/>
        <end position="700"/>
    </location>
</feature>
<keyword evidence="4" id="KW-1185">Reference proteome</keyword>
<evidence type="ECO:0000259" key="2">
    <source>
        <dbReference type="SMART" id="SM01017"/>
    </source>
</evidence>
<dbReference type="AlphaFoldDB" id="A5DVS0"/>
<dbReference type="InterPro" id="IPR014752">
    <property type="entry name" value="Arrestin-like_C"/>
</dbReference>
<feature type="region of interest" description="Disordered" evidence="1">
    <location>
        <begin position="224"/>
        <end position="272"/>
    </location>
</feature>